<sequence>MKVFLSEEAIRYVQRERAYLAQFSRRASIAFSEQVKRAAR</sequence>
<dbReference type="Proteomes" id="UP000028181">
    <property type="component" value="Chromosome I"/>
</dbReference>
<evidence type="ECO:0000313" key="2">
    <source>
        <dbReference type="Proteomes" id="UP000028181"/>
    </source>
</evidence>
<proteinExistence type="predicted"/>
<accession>A0A068SMJ2</accession>
<evidence type="ECO:0000313" key="1">
    <source>
        <dbReference type="EMBL" id="CDN47059.1"/>
    </source>
</evidence>
<protein>
    <submittedName>
        <fullName evidence="1">Uncharacterized protein</fullName>
    </submittedName>
</protein>
<organism evidence="1 2">
    <name type="scientific">Neorhizobium galegae bv. orientalis str. HAMBI 540</name>
    <dbReference type="NCBI Taxonomy" id="1028800"/>
    <lineage>
        <taxon>Bacteria</taxon>
        <taxon>Pseudomonadati</taxon>
        <taxon>Pseudomonadota</taxon>
        <taxon>Alphaproteobacteria</taxon>
        <taxon>Hyphomicrobiales</taxon>
        <taxon>Rhizobiaceae</taxon>
        <taxon>Rhizobium/Agrobacterium group</taxon>
        <taxon>Neorhizobium</taxon>
    </lineage>
</organism>
<name>A0A068SMJ2_NEOGA</name>
<dbReference type="EMBL" id="HG938353">
    <property type="protein sequence ID" value="CDN47059.1"/>
    <property type="molecule type" value="Genomic_DNA"/>
</dbReference>
<dbReference type="KEGG" id="ngg:RG540_CH08700"/>
<dbReference type="PATRIC" id="fig|1028800.3.peg.882"/>
<dbReference type="AlphaFoldDB" id="A0A068SMJ2"/>
<gene>
    <name evidence="1" type="ORF">RG540_CH08700</name>
</gene>
<dbReference type="HOGENOM" id="CLU_3293054_0_0_5"/>
<reference evidence="2" key="1">
    <citation type="journal article" date="2014" name="BMC Genomics">
        <title>Genome sequencing of two Neorhizobium galegae strains reveals a noeT gene responsible for the unusual acetylation of the nodulation factors.</title>
        <authorList>
            <person name="Osterman J."/>
            <person name="Marsh J."/>
            <person name="Laine P.K."/>
            <person name="Zeng Z."/>
            <person name="Alatalo E."/>
            <person name="Sullivan J.T."/>
            <person name="Young J.P."/>
            <person name="Thomas-Oates J."/>
            <person name="Paulin L."/>
            <person name="Lindstrom K."/>
        </authorList>
    </citation>
    <scope>NUCLEOTIDE SEQUENCE [LARGE SCALE GENOMIC DNA]</scope>
    <source>
        <strain evidence="2">HAMBI 540</strain>
    </source>
</reference>
<keyword evidence="2" id="KW-1185">Reference proteome</keyword>